<reference evidence="1 2" key="1">
    <citation type="submission" date="2018-04" db="EMBL/GenBank/DDBJ databases">
        <title>Genomic Encyclopedia of Archaeal and Bacterial Type Strains, Phase II (KMG-II): from individual species to whole genera.</title>
        <authorList>
            <person name="Goeker M."/>
        </authorList>
    </citation>
    <scope>NUCLEOTIDE SEQUENCE [LARGE SCALE GENOMIC DNA]</scope>
    <source>
        <strain evidence="1 2">DSM 29955</strain>
    </source>
</reference>
<comment type="caution">
    <text evidence="1">The sequence shown here is derived from an EMBL/GenBank/DDBJ whole genome shotgun (WGS) entry which is preliminary data.</text>
</comment>
<accession>A0A2T6KK23</accession>
<dbReference type="Proteomes" id="UP000244523">
    <property type="component" value="Unassembled WGS sequence"/>
</dbReference>
<name>A0A2T6KK23_9RHOB</name>
<dbReference type="AlphaFoldDB" id="A0A2T6KK23"/>
<organism evidence="1 2">
    <name type="scientific">Yoonia sediminilitoris</name>
    <dbReference type="NCBI Taxonomy" id="1286148"/>
    <lineage>
        <taxon>Bacteria</taxon>
        <taxon>Pseudomonadati</taxon>
        <taxon>Pseudomonadota</taxon>
        <taxon>Alphaproteobacteria</taxon>
        <taxon>Rhodobacterales</taxon>
        <taxon>Paracoccaceae</taxon>
        <taxon>Yoonia</taxon>
    </lineage>
</organism>
<sequence length="134" mass="14816">MTSNADQPIKQRAAQLCHENQANIDHFVDNFDAESFERAIKLISEARRVTITDLASSPLTANAKASIFVPHHSSFTSNSIISYLAAAECIINAVPASSSKQTEQALIARQELIKRLNIEERLSKIWCLPYGMTA</sequence>
<keyword evidence="2" id="KW-1185">Reference proteome</keyword>
<evidence type="ECO:0000313" key="2">
    <source>
        <dbReference type="Proteomes" id="UP000244523"/>
    </source>
</evidence>
<evidence type="ECO:0000313" key="1">
    <source>
        <dbReference type="EMBL" id="PUB16259.1"/>
    </source>
</evidence>
<dbReference type="OrthoDB" id="3574600at2"/>
<protein>
    <submittedName>
        <fullName evidence="1">Uncharacterized protein</fullName>
    </submittedName>
</protein>
<proteinExistence type="predicted"/>
<dbReference type="RefSeq" id="WP_133175961.1">
    <property type="nucleotide sequence ID" value="NZ_QBUD01000003.1"/>
</dbReference>
<gene>
    <name evidence="1" type="ORF">C8N45_103113</name>
</gene>
<dbReference type="EMBL" id="QBUD01000003">
    <property type="protein sequence ID" value="PUB16259.1"/>
    <property type="molecule type" value="Genomic_DNA"/>
</dbReference>